<dbReference type="PANTHER" id="PTHR39180">
    <property type="match status" value="1"/>
</dbReference>
<reference evidence="1 2" key="1">
    <citation type="submission" date="2019-03" db="EMBL/GenBank/DDBJ databases">
        <title>Genomic Encyclopedia of Type Strains, Phase IV (KMG-IV): sequencing the most valuable type-strain genomes for metagenomic binning, comparative biology and taxonomic classification.</title>
        <authorList>
            <person name="Goeker M."/>
        </authorList>
    </citation>
    <scope>NUCLEOTIDE SEQUENCE [LARGE SCALE GENOMIC DNA]</scope>
    <source>
        <strain evidence="1 2">DSM 17974</strain>
    </source>
</reference>
<evidence type="ECO:0000313" key="1">
    <source>
        <dbReference type="EMBL" id="TDY51230.1"/>
    </source>
</evidence>
<dbReference type="Proteomes" id="UP000294581">
    <property type="component" value="Unassembled WGS sequence"/>
</dbReference>
<accession>A0A4R8LU11</accession>
<comment type="caution">
    <text evidence="1">The sequence shown here is derived from an EMBL/GenBank/DDBJ whole genome shotgun (WGS) entry which is preliminary data.</text>
</comment>
<dbReference type="Pfam" id="PF07849">
    <property type="entry name" value="DUF1641"/>
    <property type="match status" value="1"/>
</dbReference>
<sequence>MSEATQTHETVDVSDVLLDPAVQVSLNTILEKLPQIAQVMTALTKDEETLASLTTVIENLPRLSKIVYLLGRVYQAAEDVVTDGDTLEGFSNMFQKFTHPAVDVAKKGLRAYNAAKERAEHDTTVYSVFSLLKLLKDPNVQKGIRLATAMLDELGKESSHHE</sequence>
<dbReference type="RefSeq" id="WP_134158195.1">
    <property type="nucleotide sequence ID" value="NZ_BSUS01000001.1"/>
</dbReference>
<protein>
    <submittedName>
        <fullName evidence="1">Uncharacterized protein YjgD (DUF1641 family)</fullName>
    </submittedName>
</protein>
<gene>
    <name evidence="1" type="ORF">C7445_101230</name>
</gene>
<name>A0A4R8LU11_9BACL</name>
<dbReference type="EMBL" id="SORF01000001">
    <property type="protein sequence ID" value="TDY51230.1"/>
    <property type="molecule type" value="Genomic_DNA"/>
</dbReference>
<organism evidence="1 2">
    <name type="scientific">Alicyclobacillus sacchari</name>
    <dbReference type="NCBI Taxonomy" id="392010"/>
    <lineage>
        <taxon>Bacteria</taxon>
        <taxon>Bacillati</taxon>
        <taxon>Bacillota</taxon>
        <taxon>Bacilli</taxon>
        <taxon>Bacillales</taxon>
        <taxon>Alicyclobacillaceae</taxon>
        <taxon>Alicyclobacillus</taxon>
    </lineage>
</organism>
<dbReference type="PANTHER" id="PTHR39180:SF2">
    <property type="entry name" value="DUF1641 DOMAIN-CONTAINING PROTEIN"/>
    <property type="match status" value="1"/>
</dbReference>
<keyword evidence="2" id="KW-1185">Reference proteome</keyword>
<dbReference type="AlphaFoldDB" id="A0A4R8LU11"/>
<proteinExistence type="predicted"/>
<dbReference type="OrthoDB" id="2374761at2"/>
<evidence type="ECO:0000313" key="2">
    <source>
        <dbReference type="Proteomes" id="UP000294581"/>
    </source>
</evidence>
<dbReference type="InterPro" id="IPR012440">
    <property type="entry name" value="DUF1641"/>
</dbReference>